<evidence type="ECO:0000256" key="4">
    <source>
        <dbReference type="ARBA" id="ARBA00022475"/>
    </source>
</evidence>
<evidence type="ECO:0000259" key="12">
    <source>
        <dbReference type="PROSITE" id="PS50198"/>
    </source>
</evidence>
<dbReference type="EC" id="5.2.1.8" evidence="11"/>
<evidence type="ECO:0000256" key="1">
    <source>
        <dbReference type="ARBA" id="ARBA00000971"/>
    </source>
</evidence>
<evidence type="ECO:0000256" key="3">
    <source>
        <dbReference type="ARBA" id="ARBA00006071"/>
    </source>
</evidence>
<protein>
    <recommendedName>
        <fullName evidence="11">Foldase protein PrsA</fullName>
        <ecNumber evidence="11">5.2.1.8</ecNumber>
    </recommendedName>
</protein>
<name>A0ABY8AXM6_9BACL</name>
<dbReference type="Pfam" id="PF13616">
    <property type="entry name" value="Rotamase_3"/>
    <property type="match status" value="1"/>
</dbReference>
<proteinExistence type="inferred from homology"/>
<dbReference type="HAMAP" id="MF_01145">
    <property type="entry name" value="Foldase_PrsA"/>
    <property type="match status" value="1"/>
</dbReference>
<dbReference type="InterPro" id="IPR023058">
    <property type="entry name" value="PPIase_PpiC_CS"/>
</dbReference>
<comment type="catalytic activity">
    <reaction evidence="1 11">
        <text>[protein]-peptidylproline (omega=180) = [protein]-peptidylproline (omega=0)</text>
        <dbReference type="Rhea" id="RHEA:16237"/>
        <dbReference type="Rhea" id="RHEA-COMP:10747"/>
        <dbReference type="Rhea" id="RHEA-COMP:10748"/>
        <dbReference type="ChEBI" id="CHEBI:83833"/>
        <dbReference type="ChEBI" id="CHEBI:83834"/>
        <dbReference type="EC" id="5.2.1.8"/>
    </reaction>
</comment>
<keyword evidence="5 11" id="KW-0732">Signal</keyword>
<keyword evidence="10" id="KW-0449">Lipoprotein</keyword>
<dbReference type="PANTHER" id="PTHR47245">
    <property type="entry name" value="PEPTIDYLPROLYL ISOMERASE"/>
    <property type="match status" value="1"/>
</dbReference>
<dbReference type="Proteomes" id="UP001219957">
    <property type="component" value="Chromosome"/>
</dbReference>
<keyword evidence="6 11" id="KW-0697">Rotamase</keyword>
<keyword evidence="4 11" id="KW-1003">Cell membrane</keyword>
<dbReference type="PROSITE" id="PS50198">
    <property type="entry name" value="PPIC_PPIASE_2"/>
    <property type="match status" value="1"/>
</dbReference>
<dbReference type="InterPro" id="IPR027304">
    <property type="entry name" value="Trigger_fact/SurA_dom_sf"/>
</dbReference>
<evidence type="ECO:0000256" key="7">
    <source>
        <dbReference type="ARBA" id="ARBA00023136"/>
    </source>
</evidence>
<dbReference type="InterPro" id="IPR023059">
    <property type="entry name" value="Foldase_PrsA"/>
</dbReference>
<feature type="domain" description="PpiC" evidence="12">
    <location>
        <begin position="165"/>
        <end position="256"/>
    </location>
</feature>
<dbReference type="Gene3D" id="3.10.50.40">
    <property type="match status" value="1"/>
</dbReference>
<dbReference type="GO" id="GO:0003755">
    <property type="term" value="F:peptidyl-prolyl cis-trans isomerase activity"/>
    <property type="evidence" value="ECO:0007669"/>
    <property type="project" value="UniProtKB-EC"/>
</dbReference>
<comment type="subcellular location">
    <subcellularLocation>
        <location evidence="2">Cell membrane</location>
        <topology evidence="2">Lipid-anchor</topology>
    </subcellularLocation>
</comment>
<comment type="similarity">
    <text evidence="3 11">Belongs to the PrsA family.</text>
</comment>
<comment type="function">
    <text evidence="11">Plays a major role in protein secretion by helping the post-translocational extracellular folding of several secreted proteins.</text>
</comment>
<dbReference type="SUPFAM" id="SSF54534">
    <property type="entry name" value="FKBP-like"/>
    <property type="match status" value="1"/>
</dbReference>
<evidence type="ECO:0000256" key="2">
    <source>
        <dbReference type="ARBA" id="ARBA00004193"/>
    </source>
</evidence>
<keyword evidence="7 11" id="KW-0472">Membrane</keyword>
<dbReference type="InterPro" id="IPR046357">
    <property type="entry name" value="PPIase_dom_sf"/>
</dbReference>
<keyword evidence="9 11" id="KW-0413">Isomerase</keyword>
<dbReference type="PANTHER" id="PTHR47245:SF1">
    <property type="entry name" value="FOLDASE PROTEIN PRSA"/>
    <property type="match status" value="1"/>
</dbReference>
<dbReference type="InterPro" id="IPR050245">
    <property type="entry name" value="PrsA_foldase"/>
</dbReference>
<dbReference type="PROSITE" id="PS01096">
    <property type="entry name" value="PPIC_PPIASE_1"/>
    <property type="match status" value="1"/>
</dbReference>
<gene>
    <name evidence="11" type="primary">prsA</name>
    <name evidence="13" type="ORF">OE059_11325</name>
</gene>
<dbReference type="EMBL" id="CP109617">
    <property type="protein sequence ID" value="WED54637.1"/>
    <property type="molecule type" value="Genomic_DNA"/>
</dbReference>
<keyword evidence="14" id="KW-1185">Reference proteome</keyword>
<sequence length="333" mass="36473">MSNGMTNEPKKQDKKFSTGALVGASAIALIIGAGGTYAATNAGGGESDNSAVVTYKGGEITRGEIADMSYDRMVPQLAFQETMNALLEKEYGDQVDQEKVDEEFSKTEEQFNSEEEFEQAIQQAGMSGTEEFKEALRGQMLVDAAKSKLVDVTDEEIEAQFAKENVEVEASHILVETEEEAQDIIKELNDGADFAELAKEKSTDTGSGEKGGELGFFSAGAMVPEFEEYAFKEDVVGKISEPVQSQFGFHVIKVTDRKEKDLKLEDEKDRIREELAAEKSASVDANKIYAELIEKYNVDVKDAKAEQQFDAVKEAIKNADESSEEPAAESTEQ</sequence>
<accession>A0ABY8AXM6</accession>
<evidence type="ECO:0000313" key="13">
    <source>
        <dbReference type="EMBL" id="WED54637.1"/>
    </source>
</evidence>
<organism evidence="13 14">
    <name type="scientific">Exiguobacterium profundum</name>
    <dbReference type="NCBI Taxonomy" id="307643"/>
    <lineage>
        <taxon>Bacteria</taxon>
        <taxon>Bacillati</taxon>
        <taxon>Bacillota</taxon>
        <taxon>Bacilli</taxon>
        <taxon>Bacillales</taxon>
        <taxon>Bacillales Family XII. Incertae Sedis</taxon>
        <taxon>Exiguobacterium</taxon>
    </lineage>
</organism>
<evidence type="ECO:0000256" key="8">
    <source>
        <dbReference type="ARBA" id="ARBA00023139"/>
    </source>
</evidence>
<dbReference type="InterPro" id="IPR000297">
    <property type="entry name" value="PPIase_PpiC"/>
</dbReference>
<evidence type="ECO:0000256" key="6">
    <source>
        <dbReference type="ARBA" id="ARBA00023110"/>
    </source>
</evidence>
<dbReference type="RefSeq" id="WP_015880931.1">
    <property type="nucleotide sequence ID" value="NZ_CAXPIM010000144.1"/>
</dbReference>
<dbReference type="SUPFAM" id="SSF109998">
    <property type="entry name" value="Triger factor/SurA peptide-binding domain-like"/>
    <property type="match status" value="1"/>
</dbReference>
<keyword evidence="8" id="KW-0564">Palmitate</keyword>
<evidence type="ECO:0000256" key="11">
    <source>
        <dbReference type="HAMAP-Rule" id="MF_01145"/>
    </source>
</evidence>
<reference evidence="13 14" key="1">
    <citation type="submission" date="2022-10" db="EMBL/GenBank/DDBJ databases">
        <title>Complete genome sequence of Exiguobacterium profundum TSS-3 isolated from an extremely saline-alkaline spring located in Ixtapa, Chiapas-Mexico.</title>
        <authorList>
            <person name="Rincon-Rosales R."/>
            <person name="Rogel M.A."/>
            <person name="Rincon-Molina C.I."/>
            <person name="Guerrero G."/>
            <person name="Manzano-Gomez L.A."/>
            <person name="Lopez-Lopez A."/>
            <person name="Rincon Molina F.A."/>
            <person name="Martinez-Romero E."/>
        </authorList>
    </citation>
    <scope>NUCLEOTIDE SEQUENCE [LARGE SCALE GENOMIC DNA]</scope>
    <source>
        <strain evidence="13 14">TSS-3</strain>
    </source>
</reference>
<evidence type="ECO:0000256" key="9">
    <source>
        <dbReference type="ARBA" id="ARBA00023235"/>
    </source>
</evidence>
<evidence type="ECO:0000256" key="10">
    <source>
        <dbReference type="ARBA" id="ARBA00023288"/>
    </source>
</evidence>
<evidence type="ECO:0000256" key="5">
    <source>
        <dbReference type="ARBA" id="ARBA00022729"/>
    </source>
</evidence>
<evidence type="ECO:0000313" key="14">
    <source>
        <dbReference type="Proteomes" id="UP001219957"/>
    </source>
</evidence>